<keyword evidence="1" id="KW-0677">Repeat</keyword>
<feature type="compositionally biased region" description="Pro residues" evidence="3">
    <location>
        <begin position="424"/>
        <end position="437"/>
    </location>
</feature>
<protein>
    <submittedName>
        <fullName evidence="4">ARM repeat-containing protein</fullName>
    </submittedName>
</protein>
<dbReference type="OrthoDB" id="340346at2759"/>
<feature type="compositionally biased region" description="Low complexity" evidence="3">
    <location>
        <begin position="399"/>
        <end position="415"/>
    </location>
</feature>
<name>A0A4Y7TB98_COPMI</name>
<dbReference type="PANTHER" id="PTHR10648:SF1">
    <property type="entry name" value="SERINE_THREONINE-PROTEIN PHOSPHATASE 4 REGULATORY SUBUNIT 1"/>
    <property type="match status" value="1"/>
</dbReference>
<proteinExistence type="predicted"/>
<dbReference type="Proteomes" id="UP000298030">
    <property type="component" value="Unassembled WGS sequence"/>
</dbReference>
<sequence length="1029" mass="113792">MHTNAQSSRNAGPSSIALPPPPVFASFTLQGYAPDAEPQPPAVDSSPTLVFKTAPSSPFSEPQSPASPPVQWYTPPTTPQHDLGEPQAQQHASGQVADSVPLSGPLLVPHASHRPGGEQANPAERIEGSDDAFPSMIDVALDSGFDEEGLSTLEKIYLYARSDSTVHRTFIAHALPSYLEQVTPQEAVEYVLPLIHNLAVDEEESVKAALATELVPVIWWFFSHCQLIPDDLEGHEPYASTSTMVTLSVQAFTPILGTLLLGTSERIIAPARFAIVDLLSKMQRADKRESYRNRSRPPSPERTNEYAYLHNGLQEDEDQETPPTVGLFKGKEREMFRQELLEALVIGMSRLDFDVEYESPEAYSTGSIRTPADEPRSQRQSPTGPDNPYFPPVSPTPSPQSTSPASLSPATTPSTRNDLRKSPSRPPLSPLPLPSSPHSPSSSSARKSPPPSPGREWPEEIQRAPNRMEQDPSHHQEYEEAYEYTGSDARKAALGRLSSMSLMAAVTATGRLEPKIQKAFVKEIERVGRDTAYFYVRREASLALGALAKVVPEELVSFSLLPLFDTLRWDQDYRVRQSALFALPAILARLPPNQRRTVALETAVALSKDRYGIVRVSVIETLGEVLHTFQNDPGGPPRELLELFLGRQQDRNVREGSHWSCYSDLEPQPTDQTLEYFFTDPERPLICAFNFPAVVVTLGRQRWPELRESYLDLARHKNVHLRKTMAASLGEIALVIGPGAAVQDLVPVWWESVRFDDESVRTKGVEALGKLVVAIPKEAAKELVDGLVTLWEEGRFRGWREREMVVTMLDFFLETVGSASVGATVRRLILKGLEDNVAAVREAVRSVVPKVWDRVSSDPVLTAGLREDLESLANSSVFRRRMTFIACVQVRIEHITEDRLPNEIGAILRSVARLARDPVVDVRIAVSRFLSVLYTIYGHRAAISEDFRASVEVLSSDPSHDVRSFLQLIQHPPTPDGMMDVDGDTPGRTIPALMSPSSHTKSFLFSRPPTTPLASPTAEIANLDIMVQD</sequence>
<reference evidence="4 5" key="1">
    <citation type="journal article" date="2019" name="Nat. Ecol. Evol.">
        <title>Megaphylogeny resolves global patterns of mushroom evolution.</title>
        <authorList>
            <person name="Varga T."/>
            <person name="Krizsan K."/>
            <person name="Foldi C."/>
            <person name="Dima B."/>
            <person name="Sanchez-Garcia M."/>
            <person name="Sanchez-Ramirez S."/>
            <person name="Szollosi G.J."/>
            <person name="Szarkandi J.G."/>
            <person name="Papp V."/>
            <person name="Albert L."/>
            <person name="Andreopoulos W."/>
            <person name="Angelini C."/>
            <person name="Antonin V."/>
            <person name="Barry K.W."/>
            <person name="Bougher N.L."/>
            <person name="Buchanan P."/>
            <person name="Buyck B."/>
            <person name="Bense V."/>
            <person name="Catcheside P."/>
            <person name="Chovatia M."/>
            <person name="Cooper J."/>
            <person name="Damon W."/>
            <person name="Desjardin D."/>
            <person name="Finy P."/>
            <person name="Geml J."/>
            <person name="Haridas S."/>
            <person name="Hughes K."/>
            <person name="Justo A."/>
            <person name="Karasinski D."/>
            <person name="Kautmanova I."/>
            <person name="Kiss B."/>
            <person name="Kocsube S."/>
            <person name="Kotiranta H."/>
            <person name="LaButti K.M."/>
            <person name="Lechner B.E."/>
            <person name="Liimatainen K."/>
            <person name="Lipzen A."/>
            <person name="Lukacs Z."/>
            <person name="Mihaltcheva S."/>
            <person name="Morgado L.N."/>
            <person name="Niskanen T."/>
            <person name="Noordeloos M.E."/>
            <person name="Ohm R.A."/>
            <person name="Ortiz-Santana B."/>
            <person name="Ovrebo C."/>
            <person name="Racz N."/>
            <person name="Riley R."/>
            <person name="Savchenko A."/>
            <person name="Shiryaev A."/>
            <person name="Soop K."/>
            <person name="Spirin V."/>
            <person name="Szebenyi C."/>
            <person name="Tomsovsky M."/>
            <person name="Tulloss R.E."/>
            <person name="Uehling J."/>
            <person name="Grigoriev I.V."/>
            <person name="Vagvolgyi C."/>
            <person name="Papp T."/>
            <person name="Martin F.M."/>
            <person name="Miettinen O."/>
            <person name="Hibbett D.S."/>
            <person name="Nagy L.G."/>
        </authorList>
    </citation>
    <scope>NUCLEOTIDE SEQUENCE [LARGE SCALE GENOMIC DNA]</scope>
    <source>
        <strain evidence="4 5">FP101781</strain>
    </source>
</reference>
<gene>
    <name evidence="4" type="ORF">FA13DRAFT_1732727</name>
</gene>
<dbReference type="EMBL" id="QPFP01000019">
    <property type="protein sequence ID" value="TEB31271.1"/>
    <property type="molecule type" value="Genomic_DNA"/>
</dbReference>
<dbReference type="AlphaFoldDB" id="A0A4Y7TB98"/>
<dbReference type="Gene3D" id="1.25.10.10">
    <property type="entry name" value="Leucine-rich Repeat Variant"/>
    <property type="match status" value="1"/>
</dbReference>
<dbReference type="InterPro" id="IPR021133">
    <property type="entry name" value="HEAT_type_2"/>
</dbReference>
<feature type="repeat" description="HEAT" evidence="2">
    <location>
        <begin position="560"/>
        <end position="597"/>
    </location>
</feature>
<organism evidence="4 5">
    <name type="scientific">Coprinellus micaceus</name>
    <name type="common">Glistening ink-cap mushroom</name>
    <name type="synonym">Coprinus micaceus</name>
    <dbReference type="NCBI Taxonomy" id="71717"/>
    <lineage>
        <taxon>Eukaryota</taxon>
        <taxon>Fungi</taxon>
        <taxon>Dikarya</taxon>
        <taxon>Basidiomycota</taxon>
        <taxon>Agaricomycotina</taxon>
        <taxon>Agaricomycetes</taxon>
        <taxon>Agaricomycetidae</taxon>
        <taxon>Agaricales</taxon>
        <taxon>Agaricineae</taxon>
        <taxon>Psathyrellaceae</taxon>
        <taxon>Coprinellus</taxon>
    </lineage>
</organism>
<feature type="compositionally biased region" description="Polar residues" evidence="3">
    <location>
        <begin position="1"/>
        <end position="13"/>
    </location>
</feature>
<dbReference type="STRING" id="71717.A0A4Y7TB98"/>
<evidence type="ECO:0000313" key="5">
    <source>
        <dbReference type="Proteomes" id="UP000298030"/>
    </source>
</evidence>
<feature type="compositionally biased region" description="Pro residues" evidence="3">
    <location>
        <begin position="388"/>
        <end position="398"/>
    </location>
</feature>
<dbReference type="GO" id="GO:0019888">
    <property type="term" value="F:protein phosphatase regulator activity"/>
    <property type="evidence" value="ECO:0007669"/>
    <property type="project" value="TreeGrafter"/>
</dbReference>
<feature type="compositionally biased region" description="Polar residues" evidence="3">
    <location>
        <begin position="54"/>
        <end position="64"/>
    </location>
</feature>
<evidence type="ECO:0000313" key="4">
    <source>
        <dbReference type="EMBL" id="TEB31271.1"/>
    </source>
</evidence>
<dbReference type="PROSITE" id="PS50077">
    <property type="entry name" value="HEAT_REPEAT"/>
    <property type="match status" value="1"/>
</dbReference>
<evidence type="ECO:0000256" key="3">
    <source>
        <dbReference type="SAM" id="MobiDB-lite"/>
    </source>
</evidence>
<feature type="region of interest" description="Disordered" evidence="3">
    <location>
        <begin position="1"/>
        <end position="124"/>
    </location>
</feature>
<accession>A0A4Y7TB98</accession>
<dbReference type="InterPro" id="IPR016024">
    <property type="entry name" value="ARM-type_fold"/>
</dbReference>
<keyword evidence="5" id="KW-1185">Reference proteome</keyword>
<dbReference type="InterPro" id="IPR011989">
    <property type="entry name" value="ARM-like"/>
</dbReference>
<dbReference type="InterPro" id="IPR051023">
    <property type="entry name" value="PP2A_Regulatory_Subunit_A"/>
</dbReference>
<dbReference type="PANTHER" id="PTHR10648">
    <property type="entry name" value="SERINE/THREONINE-PROTEIN PHOSPHATASE PP2A 65 KDA REGULATORY SUBUNIT"/>
    <property type="match status" value="1"/>
</dbReference>
<dbReference type="SUPFAM" id="SSF48371">
    <property type="entry name" value="ARM repeat"/>
    <property type="match status" value="1"/>
</dbReference>
<feature type="region of interest" description="Disordered" evidence="3">
    <location>
        <begin position="362"/>
        <end position="458"/>
    </location>
</feature>
<feature type="compositionally biased region" description="Low complexity" evidence="3">
    <location>
        <begin position="438"/>
        <end position="447"/>
    </location>
</feature>
<evidence type="ECO:0000256" key="2">
    <source>
        <dbReference type="PROSITE-ProRule" id="PRU00103"/>
    </source>
</evidence>
<comment type="caution">
    <text evidence="4">The sequence shown here is derived from an EMBL/GenBank/DDBJ whole genome shotgun (WGS) entry which is preliminary data.</text>
</comment>
<evidence type="ECO:0000256" key="1">
    <source>
        <dbReference type="ARBA" id="ARBA00022737"/>
    </source>
</evidence>
<dbReference type="GO" id="GO:0005737">
    <property type="term" value="C:cytoplasm"/>
    <property type="evidence" value="ECO:0007669"/>
    <property type="project" value="TreeGrafter"/>
</dbReference>